<dbReference type="Proteomes" id="UP000509521">
    <property type="component" value="Segment"/>
</dbReference>
<dbReference type="GeneID" id="56166562"/>
<proteinExistence type="predicted"/>
<evidence type="ECO:0000313" key="2">
    <source>
        <dbReference type="EMBL" id="QKW95470.1"/>
    </source>
</evidence>
<dbReference type="EMBL" id="MT500540">
    <property type="protein sequence ID" value="QKW95470.1"/>
    <property type="molecule type" value="Genomic_DNA"/>
</dbReference>
<keyword evidence="1" id="KW-1133">Transmembrane helix</keyword>
<dbReference type="KEGG" id="vg:56166562"/>
<feature type="transmembrane region" description="Helical" evidence="1">
    <location>
        <begin position="53"/>
        <end position="77"/>
    </location>
</feature>
<evidence type="ECO:0000313" key="3">
    <source>
        <dbReference type="Proteomes" id="UP000509521"/>
    </source>
</evidence>
<feature type="transmembrane region" description="Helical" evidence="1">
    <location>
        <begin position="84"/>
        <end position="101"/>
    </location>
</feature>
<keyword evidence="3" id="KW-1185">Reference proteome</keyword>
<reference evidence="2 3" key="1">
    <citation type="submission" date="2020-05" db="EMBL/GenBank/DDBJ databases">
        <title>Complete Genome Sequence of L. monocytogenes Strain HM00113468 and its Novel Siphoviridae Phage.</title>
        <authorList>
            <person name="Allam M."/>
        </authorList>
    </citation>
    <scope>NUCLEOTIDE SEQUENCE [LARGE SCALE GENOMIC DNA]</scope>
</reference>
<organism evidence="2 3">
    <name type="scientific">Listeria phage LP-HM00113468</name>
    <dbReference type="NCBI Taxonomy" id="2744802"/>
    <lineage>
        <taxon>Viruses</taxon>
        <taxon>Duplodnaviria</taxon>
        <taxon>Heunggongvirae</taxon>
        <taxon>Uroviricota</taxon>
        <taxon>Caudoviricetes</taxon>
        <taxon>Trabyvirinae</taxon>
        <taxon>Slepowronvirus</taxon>
        <taxon>Slepowronvirus LPHM00113468</taxon>
    </lineage>
</organism>
<evidence type="ECO:0000256" key="1">
    <source>
        <dbReference type="SAM" id="Phobius"/>
    </source>
</evidence>
<keyword evidence="1" id="KW-0812">Transmembrane</keyword>
<evidence type="ECO:0008006" key="4">
    <source>
        <dbReference type="Google" id="ProtNLM"/>
    </source>
</evidence>
<dbReference type="RefSeq" id="YP_009907782.1">
    <property type="nucleotide sequence ID" value="NC_049900.1"/>
</dbReference>
<protein>
    <recommendedName>
        <fullName evidence="4">Transmembrane protein</fullName>
    </recommendedName>
</protein>
<sequence length="121" mass="14111">MFSSSNNFTINFNCISKIVVFFGSSEVLMYSLIFSCSFQYSSNSITDVSSLSYSSFFFSFLLNISSLITIFSTFFMILVNKKRVGFHLLLKYFILLVLLVFQQNQEKPFYKFYLGILRPRP</sequence>
<name>A0A7D4XMA0_9CAUD</name>
<feature type="transmembrane region" description="Helical" evidence="1">
    <location>
        <begin position="12"/>
        <end position="33"/>
    </location>
</feature>
<accession>A0A7D4XMA0</accession>
<keyword evidence="1" id="KW-0472">Membrane</keyword>